<proteinExistence type="predicted"/>
<keyword evidence="3" id="KW-1185">Reference proteome</keyword>
<gene>
    <name evidence="2" type="ORF">CLV91_2837</name>
</gene>
<name>A0A495DUD9_9FLAO</name>
<sequence>MSELRKITRKMDVYVVAYPNGVVVPIVVVPLVNVENNMSVILSYMVLCEIQK</sequence>
<protein>
    <submittedName>
        <fullName evidence="2">Uncharacterized protein</fullName>
    </submittedName>
</protein>
<comment type="caution">
    <text evidence="2">The sequence shown here is derived from an EMBL/GenBank/DDBJ whole genome shotgun (WGS) entry which is preliminary data.</text>
</comment>
<feature type="transmembrane region" description="Helical" evidence="1">
    <location>
        <begin position="12"/>
        <end position="32"/>
    </location>
</feature>
<keyword evidence="1" id="KW-0812">Transmembrane</keyword>
<reference evidence="2 3" key="1">
    <citation type="submission" date="2018-10" db="EMBL/GenBank/DDBJ databases">
        <title>Genomic Encyclopedia of Archaeal and Bacterial Type Strains, Phase II (KMG-II): from individual species to whole genera.</title>
        <authorList>
            <person name="Goeker M."/>
        </authorList>
    </citation>
    <scope>NUCLEOTIDE SEQUENCE [LARGE SCALE GENOMIC DNA]</scope>
    <source>
        <strain evidence="2 3">DSM 25230</strain>
    </source>
</reference>
<keyword evidence="1" id="KW-0472">Membrane</keyword>
<dbReference type="Proteomes" id="UP000269412">
    <property type="component" value="Unassembled WGS sequence"/>
</dbReference>
<dbReference type="EMBL" id="RBIQ01000010">
    <property type="protein sequence ID" value="RKR08068.1"/>
    <property type="molecule type" value="Genomic_DNA"/>
</dbReference>
<organism evidence="2 3">
    <name type="scientific">Maribacter vaceletii</name>
    <dbReference type="NCBI Taxonomy" id="1206816"/>
    <lineage>
        <taxon>Bacteria</taxon>
        <taxon>Pseudomonadati</taxon>
        <taxon>Bacteroidota</taxon>
        <taxon>Flavobacteriia</taxon>
        <taxon>Flavobacteriales</taxon>
        <taxon>Flavobacteriaceae</taxon>
        <taxon>Maribacter</taxon>
    </lineage>
</organism>
<accession>A0A495DUD9</accession>
<dbReference type="AlphaFoldDB" id="A0A495DUD9"/>
<evidence type="ECO:0000256" key="1">
    <source>
        <dbReference type="SAM" id="Phobius"/>
    </source>
</evidence>
<evidence type="ECO:0000313" key="3">
    <source>
        <dbReference type="Proteomes" id="UP000269412"/>
    </source>
</evidence>
<keyword evidence="1" id="KW-1133">Transmembrane helix</keyword>
<evidence type="ECO:0000313" key="2">
    <source>
        <dbReference type="EMBL" id="RKR08068.1"/>
    </source>
</evidence>